<accession>A0A1Y2G5E6</accession>
<evidence type="ECO:0000313" key="6">
    <source>
        <dbReference type="Proteomes" id="UP000193648"/>
    </source>
</evidence>
<keyword evidence="1" id="KW-0880">Kelch repeat</keyword>
<dbReference type="PANTHER" id="PTHR46093">
    <property type="entry name" value="ACYL-COA-BINDING DOMAIN-CONTAINING PROTEIN 5"/>
    <property type="match status" value="1"/>
</dbReference>
<dbReference type="GeneID" id="33572629"/>
<evidence type="ECO:0000256" key="3">
    <source>
        <dbReference type="SAM" id="MobiDB-lite"/>
    </source>
</evidence>
<evidence type="ECO:0000256" key="4">
    <source>
        <dbReference type="SAM" id="Phobius"/>
    </source>
</evidence>
<keyword evidence="4" id="KW-0472">Membrane</keyword>
<keyword evidence="4" id="KW-0812">Transmembrane</keyword>
<dbReference type="SUPFAM" id="SSF117281">
    <property type="entry name" value="Kelch motif"/>
    <property type="match status" value="2"/>
</dbReference>
<feature type="compositionally biased region" description="Polar residues" evidence="3">
    <location>
        <begin position="491"/>
        <end position="509"/>
    </location>
</feature>
<organism evidence="5 6">
    <name type="scientific">Lobosporangium transversale</name>
    <dbReference type="NCBI Taxonomy" id="64571"/>
    <lineage>
        <taxon>Eukaryota</taxon>
        <taxon>Fungi</taxon>
        <taxon>Fungi incertae sedis</taxon>
        <taxon>Mucoromycota</taxon>
        <taxon>Mortierellomycotina</taxon>
        <taxon>Mortierellomycetes</taxon>
        <taxon>Mortierellales</taxon>
        <taxon>Mortierellaceae</taxon>
        <taxon>Lobosporangium</taxon>
    </lineage>
</organism>
<dbReference type="Proteomes" id="UP000193648">
    <property type="component" value="Unassembled WGS sequence"/>
</dbReference>
<dbReference type="RefSeq" id="XP_021875353.1">
    <property type="nucleotide sequence ID" value="XM_022030788.1"/>
</dbReference>
<dbReference type="InParanoid" id="A0A1Y2G5E6"/>
<evidence type="ECO:0000256" key="1">
    <source>
        <dbReference type="ARBA" id="ARBA00022441"/>
    </source>
</evidence>
<dbReference type="OrthoDB" id="10251809at2759"/>
<dbReference type="InterPro" id="IPR015915">
    <property type="entry name" value="Kelch-typ_b-propeller"/>
</dbReference>
<keyword evidence="4" id="KW-1133">Transmembrane helix</keyword>
<reference evidence="5 6" key="1">
    <citation type="submission" date="2016-07" db="EMBL/GenBank/DDBJ databases">
        <title>Pervasive Adenine N6-methylation of Active Genes in Fungi.</title>
        <authorList>
            <consortium name="DOE Joint Genome Institute"/>
            <person name="Mondo S.J."/>
            <person name="Dannebaum R.O."/>
            <person name="Kuo R.C."/>
            <person name="Labutti K."/>
            <person name="Haridas S."/>
            <person name="Kuo A."/>
            <person name="Salamov A."/>
            <person name="Ahrendt S.R."/>
            <person name="Lipzen A."/>
            <person name="Sullivan W."/>
            <person name="Andreopoulos W.B."/>
            <person name="Clum A."/>
            <person name="Lindquist E."/>
            <person name="Daum C."/>
            <person name="Ramamoorthy G.K."/>
            <person name="Gryganskyi A."/>
            <person name="Culley D."/>
            <person name="Magnuson J.K."/>
            <person name="James T.Y."/>
            <person name="O'Malley M.A."/>
            <person name="Stajich J.E."/>
            <person name="Spatafora J.W."/>
            <person name="Visel A."/>
            <person name="Grigoriev I.V."/>
        </authorList>
    </citation>
    <scope>NUCLEOTIDE SEQUENCE [LARGE SCALE GENOMIC DNA]</scope>
    <source>
        <strain evidence="5 6">NRRL 3116</strain>
    </source>
</reference>
<feature type="transmembrane region" description="Helical" evidence="4">
    <location>
        <begin position="439"/>
        <end position="467"/>
    </location>
</feature>
<evidence type="ECO:0000256" key="2">
    <source>
        <dbReference type="ARBA" id="ARBA00022737"/>
    </source>
</evidence>
<keyword evidence="6" id="KW-1185">Reference proteome</keyword>
<proteinExistence type="predicted"/>
<feature type="region of interest" description="Disordered" evidence="3">
    <location>
        <begin position="491"/>
        <end position="530"/>
    </location>
</feature>
<sequence length="709" mass="77030">MVLSDALSSAFYYCSQCHIQLQQRYKDARARSRLRSQLQSRSRECYSLPFLATAVLLLSTLTTNITQAQTSSPLIYTPRHSAGSSIANNTLFIISGTASVSPPYSATTDTLAISLNKPFNTGSIPWRRLQGGYSVHDARVAATVDEKHLVLAGVRDQGAQIVTVYTLESNTWTTLPPTALINASPQAPRTSVGIATDKETGLMVLYGGTSTTAGTSPASNSYSLSFEFDFLDTRPILEKWSWSAVVDSNVSPPGLHQPITLYLPTHRATLIMGGCNGINLNNGNITQCASFTSGYLVNSKLLADTKGTSAPVSQVSMRGFDIPLPRLSPCAAVLANGDVFMYGGTTVNGSLGDVWVLNTNSWMWTSKNIVNMPFAGRAGATCQLAAADQLIVVGGFDGALTGPRQFSLPQVAIINTTSWEWISTFTPPLTITTTPPKGLAVAVIIGITAGSCFLIAVFCAGVGYLILRRREKRFKSHKEIFKAVRASKSQEPLMSSDTSPAGSEPSSTPMIPFRITYHPNQSNSESISQVSLRSKERQPFLIIPFAPDNASTSTINLSTTDTADMSSTIGNNTIMMSAKQKNDEGIGASNDLYSKGYQLPQTLADIQHVQYVKTLQHQKQYERRMREMGQRQAQGSHHRLHRQGTHHTILRQGENDDNNDGVDLATSVIQLKEIDVGEEPMMGSWNNIEDDTMLLSSHLDTSKLNINPF</sequence>
<dbReference type="EMBL" id="MCFF01000084">
    <property type="protein sequence ID" value="ORY95146.1"/>
    <property type="molecule type" value="Genomic_DNA"/>
</dbReference>
<name>A0A1Y2G5E6_9FUNG</name>
<comment type="caution">
    <text evidence="5">The sequence shown here is derived from an EMBL/GenBank/DDBJ whole genome shotgun (WGS) entry which is preliminary data.</text>
</comment>
<keyword evidence="2" id="KW-0677">Repeat</keyword>
<evidence type="ECO:0008006" key="7">
    <source>
        <dbReference type="Google" id="ProtNLM"/>
    </source>
</evidence>
<feature type="compositionally biased region" description="Polar residues" evidence="3">
    <location>
        <begin position="518"/>
        <end position="530"/>
    </location>
</feature>
<dbReference type="AlphaFoldDB" id="A0A1Y2G5E6"/>
<dbReference type="Gene3D" id="2.120.10.80">
    <property type="entry name" value="Kelch-type beta propeller"/>
    <property type="match status" value="2"/>
</dbReference>
<dbReference type="PANTHER" id="PTHR46093:SF18">
    <property type="entry name" value="FIBRONECTIN TYPE-III DOMAIN-CONTAINING PROTEIN"/>
    <property type="match status" value="1"/>
</dbReference>
<protein>
    <recommendedName>
        <fullName evidence="7">Galactose oxidase</fullName>
    </recommendedName>
</protein>
<dbReference type="STRING" id="64571.A0A1Y2G5E6"/>
<evidence type="ECO:0000313" key="5">
    <source>
        <dbReference type="EMBL" id="ORY95146.1"/>
    </source>
</evidence>
<gene>
    <name evidence="5" type="ORF">BCR41DRAFT_426868</name>
</gene>